<evidence type="ECO:0000256" key="1">
    <source>
        <dbReference type="SAM" id="MobiDB-lite"/>
    </source>
</evidence>
<dbReference type="PANTHER" id="PTHR45947">
    <property type="entry name" value="SULFOQUINOVOSYL TRANSFERASE SQD2"/>
    <property type="match status" value="1"/>
</dbReference>
<dbReference type="AlphaFoldDB" id="A0A5C6U2T5"/>
<dbReference type="Gene3D" id="3.40.50.2000">
    <property type="entry name" value="Glycogen Phosphorylase B"/>
    <property type="match status" value="2"/>
</dbReference>
<sequence>MARMPAAQRPRAILAGAASLPPDRRAELRQLVARVDGLGLLDDDEGLEALIDAADVVLATAGYHVVCELLARRASAPCSCRAPAPAPPRACAPSGWPPRAWCACSTLACSGRRRWRRRCRRSSPPGARSISRPRCPVPRGCAAPRAPSSSFSNHPLPWSSRHEPAGGFPPRRLGVLLETPPGLFDTAISEELAGLQRLGVPLSTYAVASLPQSWLRQPLVLAASHLQLLDSSPWRYLRAISLAAARGRRGWRQVGRTGWLAAQLQREDVSHLHAHGIAAPADVAELASVFGGLAFSIATRDSDIYLSRPADLNRKLHAARFTVTGSDFNLRVLRRTAPSATVLRLYRGVDLAAYRPRPPIAAGAPPTLLAVGRLVEKKGLDTLIDACRLLRGRGVAVHCRIVGEGPERDRLAAQIEQHALGEWVRLLGTLERERLREQFSQATAFVLPSRVAADGDRDGLPRVLLEAMALGLPVVASRVSGIPELVRHRVNGMLVAAEDPAALADALQQLIESPALAVQLGQSARLTMQRDFDSERHLRALLEASRALQPQPLPA</sequence>
<feature type="region of interest" description="Disordered" evidence="1">
    <location>
        <begin position="138"/>
        <end position="163"/>
    </location>
</feature>
<evidence type="ECO:0000259" key="2">
    <source>
        <dbReference type="Pfam" id="PF00534"/>
    </source>
</evidence>
<gene>
    <name evidence="3" type="ORF">FSC37_21435</name>
</gene>
<dbReference type="Pfam" id="PF00534">
    <property type="entry name" value="Glycos_transf_1"/>
    <property type="match status" value="1"/>
</dbReference>
<comment type="caution">
    <text evidence="3">The sequence shown here is derived from an EMBL/GenBank/DDBJ whole genome shotgun (WGS) entry which is preliminary data.</text>
</comment>
<dbReference type="GO" id="GO:0016757">
    <property type="term" value="F:glycosyltransferase activity"/>
    <property type="evidence" value="ECO:0007669"/>
    <property type="project" value="InterPro"/>
</dbReference>
<keyword evidence="3" id="KW-0808">Transferase</keyword>
<name>A0A5C6U2T5_9BURK</name>
<dbReference type="Proteomes" id="UP000321832">
    <property type="component" value="Unassembled WGS sequence"/>
</dbReference>
<protein>
    <submittedName>
        <fullName evidence="3">Glycosyltransferase</fullName>
    </submittedName>
</protein>
<organism evidence="3 4">
    <name type="scientific">Piscinibacter aquaticus</name>
    <dbReference type="NCBI Taxonomy" id="392597"/>
    <lineage>
        <taxon>Bacteria</taxon>
        <taxon>Pseudomonadati</taxon>
        <taxon>Pseudomonadota</taxon>
        <taxon>Betaproteobacteria</taxon>
        <taxon>Burkholderiales</taxon>
        <taxon>Sphaerotilaceae</taxon>
        <taxon>Piscinibacter</taxon>
    </lineage>
</organism>
<feature type="domain" description="Glycosyl transferase family 1" evidence="2">
    <location>
        <begin position="364"/>
        <end position="525"/>
    </location>
</feature>
<dbReference type="PANTHER" id="PTHR45947:SF14">
    <property type="entry name" value="SLL1723 PROTEIN"/>
    <property type="match status" value="1"/>
</dbReference>
<evidence type="ECO:0000313" key="4">
    <source>
        <dbReference type="Proteomes" id="UP000321832"/>
    </source>
</evidence>
<accession>A0A5C6U2T5</accession>
<dbReference type="InterPro" id="IPR050194">
    <property type="entry name" value="Glycosyltransferase_grp1"/>
</dbReference>
<dbReference type="EMBL" id="VOPW01000001">
    <property type="protein sequence ID" value="TXC67332.1"/>
    <property type="molecule type" value="Genomic_DNA"/>
</dbReference>
<dbReference type="SUPFAM" id="SSF53756">
    <property type="entry name" value="UDP-Glycosyltransferase/glycogen phosphorylase"/>
    <property type="match status" value="1"/>
</dbReference>
<dbReference type="InterPro" id="IPR001296">
    <property type="entry name" value="Glyco_trans_1"/>
</dbReference>
<evidence type="ECO:0000313" key="3">
    <source>
        <dbReference type="EMBL" id="TXC67332.1"/>
    </source>
</evidence>
<keyword evidence="4" id="KW-1185">Reference proteome</keyword>
<proteinExistence type="predicted"/>
<reference evidence="3 4" key="1">
    <citation type="submission" date="2019-08" db="EMBL/GenBank/DDBJ databases">
        <authorList>
            <person name="Khan S.A."/>
            <person name="Jeon C.O."/>
            <person name="Jeong S.E."/>
        </authorList>
    </citation>
    <scope>NUCLEOTIDE SEQUENCE [LARGE SCALE GENOMIC DNA]</scope>
    <source>
        <strain evidence="4">IMCC1728</strain>
    </source>
</reference>